<evidence type="ECO:0000313" key="7">
    <source>
        <dbReference type="Proteomes" id="UP000540079"/>
    </source>
</evidence>
<accession>A0A849CP80</accession>
<evidence type="ECO:0000259" key="5">
    <source>
        <dbReference type="Pfam" id="PF17954"/>
    </source>
</evidence>
<dbReference type="InterPro" id="IPR003829">
    <property type="entry name" value="Pirin_N_dom"/>
</dbReference>
<gene>
    <name evidence="6" type="ORF">C2800_10065</name>
</gene>
<dbReference type="GO" id="GO:0046872">
    <property type="term" value="F:metal ion binding"/>
    <property type="evidence" value="ECO:0007669"/>
    <property type="project" value="UniProtKB-KW"/>
</dbReference>
<feature type="binding site" evidence="2">
    <location>
        <position position="103"/>
    </location>
    <ligand>
        <name>Fe cation</name>
        <dbReference type="ChEBI" id="CHEBI:24875"/>
    </ligand>
</feature>
<feature type="binding site" evidence="2">
    <location>
        <position position="105"/>
    </location>
    <ligand>
        <name>Fe cation</name>
        <dbReference type="ChEBI" id="CHEBI:24875"/>
    </ligand>
</feature>
<reference evidence="6 7" key="1">
    <citation type="journal article" date="2018" name="Front. Microbiol.">
        <title>Genetic and Phylogenetic Characteristics of Pasteurella multocida Isolates From Different Host Species.</title>
        <authorList>
            <person name="Peng Z."/>
            <person name="Liang W."/>
            <person name="Wang F."/>
            <person name="Xu Z."/>
            <person name="Xie Z."/>
            <person name="Lian Z."/>
            <person name="Hua L."/>
            <person name="Zhou R."/>
            <person name="Chen H."/>
            <person name="Wu B."/>
        </authorList>
    </citation>
    <scope>NUCLEOTIDE SEQUENCE [LARGE SCALE GENOMIC DNA]</scope>
    <source>
        <strain evidence="6 7">HNA06</strain>
    </source>
</reference>
<dbReference type="Pfam" id="PF02678">
    <property type="entry name" value="Pirin"/>
    <property type="match status" value="1"/>
</dbReference>
<dbReference type="InterPro" id="IPR011051">
    <property type="entry name" value="RmlC_Cupin_sf"/>
</dbReference>
<dbReference type="PIRSF" id="PIRSF006232">
    <property type="entry name" value="Pirin"/>
    <property type="match status" value="1"/>
</dbReference>
<protein>
    <submittedName>
        <fullName evidence="6">Pirin family protein</fullName>
    </submittedName>
</protein>
<dbReference type="InterPro" id="IPR041602">
    <property type="entry name" value="Quercetinase_C"/>
</dbReference>
<evidence type="ECO:0000313" key="6">
    <source>
        <dbReference type="EMBL" id="NNI79759.1"/>
    </source>
</evidence>
<name>A0A849CP80_PASMD</name>
<evidence type="ECO:0000256" key="1">
    <source>
        <dbReference type="ARBA" id="ARBA00008416"/>
    </source>
</evidence>
<feature type="domain" description="Pirin N-terminal" evidence="4">
    <location>
        <begin position="12"/>
        <end position="121"/>
    </location>
</feature>
<comment type="similarity">
    <text evidence="1 3">Belongs to the pirin family.</text>
</comment>
<dbReference type="SUPFAM" id="SSF51182">
    <property type="entry name" value="RmlC-like cupins"/>
    <property type="match status" value="1"/>
</dbReference>
<feature type="binding site" evidence="2">
    <location>
        <position position="61"/>
    </location>
    <ligand>
        <name>Fe cation</name>
        <dbReference type="ChEBI" id="CHEBI:24875"/>
    </ligand>
</feature>
<comment type="caution">
    <text evidence="6">The sequence shown here is derived from an EMBL/GenBank/DDBJ whole genome shotgun (WGS) entry which is preliminary data.</text>
</comment>
<dbReference type="CDD" id="cd02910">
    <property type="entry name" value="cupin_Yhhw_N"/>
    <property type="match status" value="1"/>
</dbReference>
<feature type="binding site" evidence="2">
    <location>
        <position position="59"/>
    </location>
    <ligand>
        <name>Fe cation</name>
        <dbReference type="ChEBI" id="CHEBI:24875"/>
    </ligand>
</feature>
<evidence type="ECO:0000256" key="2">
    <source>
        <dbReference type="PIRSR" id="PIRSR006232-1"/>
    </source>
</evidence>
<dbReference type="PANTHER" id="PTHR43212">
    <property type="entry name" value="QUERCETIN 2,3-DIOXYGENASE"/>
    <property type="match status" value="1"/>
</dbReference>
<evidence type="ECO:0000259" key="4">
    <source>
        <dbReference type="Pfam" id="PF02678"/>
    </source>
</evidence>
<proteinExistence type="inferred from homology"/>
<dbReference type="AlphaFoldDB" id="A0A849CP80"/>
<dbReference type="EMBL" id="PPVL01000010">
    <property type="protein sequence ID" value="NNI79759.1"/>
    <property type="molecule type" value="Genomic_DNA"/>
</dbReference>
<dbReference type="RefSeq" id="WP_014668524.1">
    <property type="nucleotide sequence ID" value="NZ_CP030096.1"/>
</dbReference>
<comment type="cofactor">
    <cofactor evidence="2">
        <name>Fe cation</name>
        <dbReference type="ChEBI" id="CHEBI:24875"/>
    </cofactor>
    <text evidence="2">Binds 1 Fe cation per subunit.</text>
</comment>
<dbReference type="PANTHER" id="PTHR43212:SF3">
    <property type="entry name" value="QUERCETIN 2,3-DIOXYGENASE"/>
    <property type="match status" value="1"/>
</dbReference>
<sequence>MLRVRYAHERGKSHPAIHWLRGYHSFSFADYYSPQHIHFSHLRVINEDIIAPQHGFGMHPHQDMEILTYILSGTIEHQDSMGNHTQLHAGEFQIMSAGSGVHHAEINPSSEHDVHLYQIWILPKSKGIAPRYEQGRFADKEGATLILSPEAKDGAFYIHQDMSLWRWQLSLEQSAVKTIPLLPTRRYWLQLVKGQLRVNDVLLNTSDGLAITHENALQIELIQNSEFLLFDLV</sequence>
<dbReference type="CDD" id="cd20311">
    <property type="entry name" value="cupin_Yhhw_C"/>
    <property type="match status" value="1"/>
</dbReference>
<keyword evidence="2" id="KW-0408">Iron</keyword>
<evidence type="ECO:0000256" key="3">
    <source>
        <dbReference type="RuleBase" id="RU003457"/>
    </source>
</evidence>
<dbReference type="InterPro" id="IPR014710">
    <property type="entry name" value="RmlC-like_jellyroll"/>
</dbReference>
<dbReference type="Pfam" id="PF17954">
    <property type="entry name" value="Pirin_C_2"/>
    <property type="match status" value="1"/>
</dbReference>
<keyword evidence="2" id="KW-0479">Metal-binding</keyword>
<dbReference type="InterPro" id="IPR012093">
    <property type="entry name" value="Pirin"/>
</dbReference>
<dbReference type="Gene3D" id="2.60.120.10">
    <property type="entry name" value="Jelly Rolls"/>
    <property type="match status" value="2"/>
</dbReference>
<feature type="domain" description="Quercetin 2,3-dioxygenase C-terminal cupin" evidence="5">
    <location>
        <begin position="145"/>
        <end position="232"/>
    </location>
</feature>
<organism evidence="6 7">
    <name type="scientific">Pasteurella multocida</name>
    <dbReference type="NCBI Taxonomy" id="747"/>
    <lineage>
        <taxon>Bacteria</taxon>
        <taxon>Pseudomonadati</taxon>
        <taxon>Pseudomonadota</taxon>
        <taxon>Gammaproteobacteria</taxon>
        <taxon>Pasteurellales</taxon>
        <taxon>Pasteurellaceae</taxon>
        <taxon>Pasteurella</taxon>
    </lineage>
</organism>
<dbReference type="Proteomes" id="UP000540079">
    <property type="component" value="Unassembled WGS sequence"/>
</dbReference>